<dbReference type="EMBL" id="QJKJ01004597">
    <property type="protein sequence ID" value="RDX93510.1"/>
    <property type="molecule type" value="Genomic_DNA"/>
</dbReference>
<sequence length="67" mass="7562">MGTQGAINCNPELTLRQAGYPMVFPPSEEAKGEYLKKIHQAWKRSSREDPSRDCGAVEPRPLEPQTY</sequence>
<name>A0A371GSL4_MUCPR</name>
<accession>A0A371GSL4</accession>
<dbReference type="AlphaFoldDB" id="A0A371GSL4"/>
<keyword evidence="3" id="KW-1185">Reference proteome</keyword>
<proteinExistence type="predicted"/>
<gene>
    <name evidence="2" type="ORF">CR513_24217</name>
</gene>
<protein>
    <submittedName>
        <fullName evidence="2">Uncharacterized protein</fullName>
    </submittedName>
</protein>
<dbReference type="Proteomes" id="UP000257109">
    <property type="component" value="Unassembled WGS sequence"/>
</dbReference>
<comment type="caution">
    <text evidence="2">The sequence shown here is derived from an EMBL/GenBank/DDBJ whole genome shotgun (WGS) entry which is preliminary data.</text>
</comment>
<reference evidence="2" key="1">
    <citation type="submission" date="2018-05" db="EMBL/GenBank/DDBJ databases">
        <title>Draft genome of Mucuna pruriens seed.</title>
        <authorList>
            <person name="Nnadi N.E."/>
            <person name="Vos R."/>
            <person name="Hasami M.H."/>
            <person name="Devisetty U.K."/>
            <person name="Aguiy J.C."/>
        </authorList>
    </citation>
    <scope>NUCLEOTIDE SEQUENCE [LARGE SCALE GENOMIC DNA]</scope>
    <source>
        <strain evidence="2">JCA_2017</strain>
    </source>
</reference>
<evidence type="ECO:0000256" key="1">
    <source>
        <dbReference type="SAM" id="MobiDB-lite"/>
    </source>
</evidence>
<feature type="region of interest" description="Disordered" evidence="1">
    <location>
        <begin position="42"/>
        <end position="67"/>
    </location>
</feature>
<evidence type="ECO:0000313" key="3">
    <source>
        <dbReference type="Proteomes" id="UP000257109"/>
    </source>
</evidence>
<organism evidence="2 3">
    <name type="scientific">Mucuna pruriens</name>
    <name type="common">Velvet bean</name>
    <name type="synonym">Dolichos pruriens</name>
    <dbReference type="NCBI Taxonomy" id="157652"/>
    <lineage>
        <taxon>Eukaryota</taxon>
        <taxon>Viridiplantae</taxon>
        <taxon>Streptophyta</taxon>
        <taxon>Embryophyta</taxon>
        <taxon>Tracheophyta</taxon>
        <taxon>Spermatophyta</taxon>
        <taxon>Magnoliopsida</taxon>
        <taxon>eudicotyledons</taxon>
        <taxon>Gunneridae</taxon>
        <taxon>Pentapetalae</taxon>
        <taxon>rosids</taxon>
        <taxon>fabids</taxon>
        <taxon>Fabales</taxon>
        <taxon>Fabaceae</taxon>
        <taxon>Papilionoideae</taxon>
        <taxon>50 kb inversion clade</taxon>
        <taxon>NPAAA clade</taxon>
        <taxon>indigoferoid/millettioid clade</taxon>
        <taxon>Phaseoleae</taxon>
        <taxon>Mucuna</taxon>
    </lineage>
</organism>
<feature type="non-terminal residue" evidence="2">
    <location>
        <position position="1"/>
    </location>
</feature>
<evidence type="ECO:0000313" key="2">
    <source>
        <dbReference type="EMBL" id="RDX93510.1"/>
    </source>
</evidence>